<name>A0A4U3AUG0_9BACI</name>
<organism evidence="1 2">
    <name type="scientific">Bacillus wiedmannii</name>
    <dbReference type="NCBI Taxonomy" id="1890302"/>
    <lineage>
        <taxon>Bacteria</taxon>
        <taxon>Bacillati</taxon>
        <taxon>Bacillota</taxon>
        <taxon>Bacilli</taxon>
        <taxon>Bacillales</taxon>
        <taxon>Bacillaceae</taxon>
        <taxon>Bacillus</taxon>
        <taxon>Bacillus cereus group</taxon>
    </lineage>
</organism>
<evidence type="ECO:0000313" key="2">
    <source>
        <dbReference type="Proteomes" id="UP000305222"/>
    </source>
</evidence>
<sequence length="29" mass="3690">MMKLKFYLVYLWYKVLLKLGIKTDEIYYI</sequence>
<dbReference type="Proteomes" id="UP000305222">
    <property type="component" value="Unassembled WGS sequence"/>
</dbReference>
<protein>
    <submittedName>
        <fullName evidence="1">RNA polymerase sporulation sigma factor SigE</fullName>
    </submittedName>
</protein>
<comment type="caution">
    <text evidence="1">The sequence shown here is derived from an EMBL/GenBank/DDBJ whole genome shotgun (WGS) entry which is preliminary data.</text>
</comment>
<feature type="non-terminal residue" evidence="1">
    <location>
        <position position="29"/>
    </location>
</feature>
<dbReference type="EMBL" id="SZON01001219">
    <property type="protein sequence ID" value="TKI92018.1"/>
    <property type="molecule type" value="Genomic_DNA"/>
</dbReference>
<proteinExistence type="predicted"/>
<reference evidence="1 2" key="1">
    <citation type="journal article" date="2019" name="Environ. Microbiol.">
        <title>An active ?-lactamase is a part of an orchestrated cell wall stress resistance network of Bacillus subtilis and related rhizosphere species.</title>
        <authorList>
            <person name="Bucher T."/>
            <person name="Keren-Paz A."/>
            <person name="Hausser J."/>
            <person name="Olender T."/>
            <person name="Cytryn E."/>
            <person name="Kolodkin-Gal I."/>
        </authorList>
    </citation>
    <scope>NUCLEOTIDE SEQUENCE [LARGE SCALE GENOMIC DNA]</scope>
    <source>
        <strain evidence="1 2">I5</strain>
    </source>
</reference>
<gene>
    <name evidence="1" type="ORF">FC699_20895</name>
</gene>
<evidence type="ECO:0000313" key="1">
    <source>
        <dbReference type="EMBL" id="TKI92018.1"/>
    </source>
</evidence>
<accession>A0A4U3AUG0</accession>
<dbReference type="AlphaFoldDB" id="A0A4U3AUG0"/>